<feature type="domain" description="PHD-type" evidence="9">
    <location>
        <begin position="947"/>
        <end position="998"/>
    </location>
</feature>
<feature type="compositionally biased region" description="Basic residues" evidence="8">
    <location>
        <begin position="851"/>
        <end position="866"/>
    </location>
</feature>
<feature type="region of interest" description="Disordered" evidence="8">
    <location>
        <begin position="87"/>
        <end position="275"/>
    </location>
</feature>
<dbReference type="SUPFAM" id="SSF57903">
    <property type="entry name" value="FYVE/PHD zinc finger"/>
    <property type="match status" value="1"/>
</dbReference>
<protein>
    <recommendedName>
        <fullName evidence="9">PHD-type domain-containing protein</fullName>
    </recommendedName>
</protein>
<feature type="region of interest" description="Disordered" evidence="8">
    <location>
        <begin position="13"/>
        <end position="75"/>
    </location>
</feature>
<keyword evidence="2" id="KW-0479">Metal-binding</keyword>
<feature type="region of interest" description="Disordered" evidence="8">
    <location>
        <begin position="288"/>
        <end position="320"/>
    </location>
</feature>
<evidence type="ECO:0000256" key="1">
    <source>
        <dbReference type="ARBA" id="ARBA00004123"/>
    </source>
</evidence>
<accession>A0A4S4NDI6</accession>
<feature type="compositionally biased region" description="Polar residues" evidence="8">
    <location>
        <begin position="224"/>
        <end position="250"/>
    </location>
</feature>
<dbReference type="InterPro" id="IPR019787">
    <property type="entry name" value="Znf_PHD-finger"/>
</dbReference>
<feature type="compositionally biased region" description="Low complexity" evidence="8">
    <location>
        <begin position="439"/>
        <end position="450"/>
    </location>
</feature>
<evidence type="ECO:0000313" key="10">
    <source>
        <dbReference type="EMBL" id="THH34070.1"/>
    </source>
</evidence>
<dbReference type="PANTHER" id="PTHR46174">
    <property type="entry name" value="CXXC-TYPE ZINC FINGER PROTEIN 1"/>
    <property type="match status" value="1"/>
</dbReference>
<dbReference type="SMART" id="SM00249">
    <property type="entry name" value="PHD"/>
    <property type="match status" value="1"/>
</dbReference>
<evidence type="ECO:0000256" key="5">
    <source>
        <dbReference type="ARBA" id="ARBA00023242"/>
    </source>
</evidence>
<dbReference type="OrthoDB" id="436852at2759"/>
<gene>
    <name evidence="10" type="ORF">EUX98_g59</name>
</gene>
<feature type="region of interest" description="Disordered" evidence="8">
    <location>
        <begin position="332"/>
        <end position="387"/>
    </location>
</feature>
<dbReference type="Proteomes" id="UP000308730">
    <property type="component" value="Unassembled WGS sequence"/>
</dbReference>
<feature type="compositionally biased region" description="Polar residues" evidence="8">
    <location>
        <begin position="161"/>
        <end position="172"/>
    </location>
</feature>
<evidence type="ECO:0000256" key="2">
    <source>
        <dbReference type="ARBA" id="ARBA00022723"/>
    </source>
</evidence>
<dbReference type="PROSITE" id="PS50016">
    <property type="entry name" value="ZF_PHD_2"/>
    <property type="match status" value="1"/>
</dbReference>
<feature type="compositionally biased region" description="Low complexity" evidence="8">
    <location>
        <begin position="41"/>
        <end position="55"/>
    </location>
</feature>
<evidence type="ECO:0000313" key="11">
    <source>
        <dbReference type="Proteomes" id="UP000308730"/>
    </source>
</evidence>
<dbReference type="Gene3D" id="3.30.40.10">
    <property type="entry name" value="Zinc/RING finger domain, C3HC4 (zinc finger)"/>
    <property type="match status" value="1"/>
</dbReference>
<feature type="compositionally biased region" description="Basic and acidic residues" evidence="8">
    <location>
        <begin position="112"/>
        <end position="125"/>
    </location>
</feature>
<sequence length="1288" mass="140556">MAARRLAISSLLCEDDTPTTAPVAGPSTTSLLFPSHAQRQPSDPYPSSSSSYSHSPEPKPQYSTTPLLASPDVNEAPRVSYSASAFHVRRAPSPQSYPTTDIPSYQSHSRRYTYEHEIITPDDTSRPGSQGSSEYPVRRQQAHFEFPRQHNHPRSVPEQPPQSYASNDTSYPLSRPRSGTSASSSTTFYYPPPSLSSPSITPSHSPVDTYHHRQLSRSPILPIQRTSASPLTSYHSQSSYATTQTRSPYTLSPAFPTSHHPPASPGSPYIPSSHIPHAQLSPVLTRPSLSSLVTSPPLPLPRDSRPHAMSPSLSARAEGFGPLEALVQAATEERRRLSGEMVPPGESTRRHSGVSDGYAAHKSARTSPIMDRSGRAEQPQTAFQYPRSHSGQVYISPVISSSRLAPDDYLQVTSARVLHDGEPPLKRRRSSGESMASRSPVVPVQAPPSVSSHADFVKSLERNRHLDHAVAAADITMKEPSVSSISPSLPVPAVFPVGDPARGVVIIKEKLGDPVHRKEEKAPDVVPFVIEEPERKVSVSKAAKVVPKHTEKVQKVPAEKVVKVKKVKVDAEKAKVVEKPKPEGKPEVKQAETQEDPHEWLLEHYTSSPPPAPHPVPPLPSVSSHVVPEPKRLPTPPVPRVSAKIEKDASSMLVSPRLKPTKHRPGSASAAAHAQQDKKIERSVPVSPSVDADIDMELSLAAETSKKGTKKHVPPLPKREGSVDMDVDNELLSLLDDEPRPKQHSRPRSPPPPARSPIPPPAPAPVPTPAAAQHPPKPKASQKKPLLEPEHKRATPTPSVVSERESMPPPASTNRDETVATSVSRDGSVAPTAASAKKKDSSAKPTPKPKAAPKVKAKATTKSKPAKTKDSATASGSTLSPAVTNAVLGKGKKSSPLATSVPKRAFSSIATGASRSRSTSVAPGTTVEADKKVEEVPEADEEVVDDKLYCICKTTYDEDRVMIACDRCDEWYHTQCVGMSDTEVDLVDQFICPVCIAANPTLKLKTTYKQRCAAGLTHPHPASSSACHKPSRGAFSKYCSQECGITAMRLRIERWGGDKERLWESVKDAQRREGVVVRCEAENDVQEVVKPTKSKTEREMEILNHSLDKVALQRDETKQELEVVLWREKLVALATARADTLDECGWDQRLCFGDEEYAEFGPGVLESYEEEAAHEGDEMQVDGAQEVGEWWCRGKKKCERHAGWQKLRQAEVKFEMDTIEEVLSKLTAQEREIRKQIEDVLESESRTAAIPVPVLQPLNGQGYSNGVVKQKTNTDGVKKGKKRKEMTE</sequence>
<evidence type="ECO:0000256" key="6">
    <source>
        <dbReference type="PROSITE-ProRule" id="PRU00146"/>
    </source>
</evidence>
<dbReference type="InterPro" id="IPR019786">
    <property type="entry name" value="Zinc_finger_PHD-type_CS"/>
</dbReference>
<feature type="region of interest" description="Disordered" evidence="8">
    <location>
        <begin position="415"/>
        <end position="450"/>
    </location>
</feature>
<feature type="compositionally biased region" description="Basic and acidic residues" evidence="8">
    <location>
        <begin position="575"/>
        <end position="602"/>
    </location>
</feature>
<dbReference type="GO" id="GO:0045893">
    <property type="term" value="P:positive regulation of DNA-templated transcription"/>
    <property type="evidence" value="ECO:0007669"/>
    <property type="project" value="TreeGrafter"/>
</dbReference>
<dbReference type="PANTHER" id="PTHR46174:SF1">
    <property type="entry name" value="CXXC-TYPE ZINC FINGER PROTEIN 1"/>
    <property type="match status" value="1"/>
</dbReference>
<proteinExistence type="predicted"/>
<reference evidence="10 11" key="1">
    <citation type="submission" date="2019-02" db="EMBL/GenBank/DDBJ databases">
        <title>Genome sequencing of the rare red list fungi Antrodiella citrinella (Flaviporus citrinellus).</title>
        <authorList>
            <person name="Buettner E."/>
            <person name="Kellner H."/>
        </authorList>
    </citation>
    <scope>NUCLEOTIDE SEQUENCE [LARGE SCALE GENOMIC DNA]</scope>
    <source>
        <strain evidence="10 11">DSM 108506</strain>
    </source>
</reference>
<keyword evidence="11" id="KW-1185">Reference proteome</keyword>
<feature type="region of interest" description="Disordered" evidence="8">
    <location>
        <begin position="575"/>
        <end position="878"/>
    </location>
</feature>
<feature type="compositionally biased region" description="Low complexity" evidence="8">
    <location>
        <begin position="196"/>
        <end position="206"/>
    </location>
</feature>
<dbReference type="CDD" id="cd15560">
    <property type="entry name" value="PHD2_3_BPTF"/>
    <property type="match status" value="1"/>
</dbReference>
<name>A0A4S4NDI6_9APHY</name>
<dbReference type="GO" id="GO:0008270">
    <property type="term" value="F:zinc ion binding"/>
    <property type="evidence" value="ECO:0007669"/>
    <property type="project" value="UniProtKB-KW"/>
</dbReference>
<evidence type="ECO:0000256" key="3">
    <source>
        <dbReference type="ARBA" id="ARBA00022771"/>
    </source>
</evidence>
<keyword evidence="7" id="KW-0175">Coiled coil</keyword>
<feature type="compositionally biased region" description="Polar residues" evidence="8">
    <location>
        <begin position="93"/>
        <end position="107"/>
    </location>
</feature>
<dbReference type="EMBL" id="SGPM01000001">
    <property type="protein sequence ID" value="THH34070.1"/>
    <property type="molecule type" value="Genomic_DNA"/>
</dbReference>
<feature type="region of interest" description="Disordered" evidence="8">
    <location>
        <begin position="1261"/>
        <end position="1288"/>
    </location>
</feature>
<evidence type="ECO:0000256" key="7">
    <source>
        <dbReference type="SAM" id="Coils"/>
    </source>
</evidence>
<comment type="subcellular location">
    <subcellularLocation>
        <location evidence="1">Nucleus</location>
    </subcellularLocation>
</comment>
<comment type="caution">
    <text evidence="10">The sequence shown here is derived from an EMBL/GenBank/DDBJ whole genome shotgun (WGS) entry which is preliminary data.</text>
</comment>
<feature type="compositionally biased region" description="Polar residues" evidence="8">
    <location>
        <begin position="26"/>
        <end position="40"/>
    </location>
</feature>
<keyword evidence="5" id="KW-0539">Nucleus</keyword>
<dbReference type="InterPro" id="IPR037869">
    <property type="entry name" value="Spp1/CFP1"/>
</dbReference>
<evidence type="ECO:0000259" key="9">
    <source>
        <dbReference type="PROSITE" id="PS50016"/>
    </source>
</evidence>
<keyword evidence="3 6" id="KW-0863">Zinc-finger</keyword>
<feature type="compositionally biased region" description="Pro residues" evidence="8">
    <location>
        <begin position="608"/>
        <end position="620"/>
    </location>
</feature>
<dbReference type="Pfam" id="PF00628">
    <property type="entry name" value="PHD"/>
    <property type="match status" value="1"/>
</dbReference>
<dbReference type="PROSITE" id="PS01359">
    <property type="entry name" value="ZF_PHD_1"/>
    <property type="match status" value="1"/>
</dbReference>
<feature type="coiled-coil region" evidence="7">
    <location>
        <begin position="1216"/>
        <end position="1243"/>
    </location>
</feature>
<dbReference type="InterPro" id="IPR011011">
    <property type="entry name" value="Znf_FYVE_PHD"/>
</dbReference>
<dbReference type="InterPro" id="IPR013083">
    <property type="entry name" value="Znf_RING/FYVE/PHD"/>
</dbReference>
<evidence type="ECO:0000256" key="4">
    <source>
        <dbReference type="ARBA" id="ARBA00022833"/>
    </source>
</evidence>
<keyword evidence="4" id="KW-0862">Zinc</keyword>
<feature type="compositionally biased region" description="Polar residues" evidence="8">
    <location>
        <begin position="378"/>
        <end position="387"/>
    </location>
</feature>
<feature type="compositionally biased region" description="Basic residues" evidence="8">
    <location>
        <begin position="1279"/>
        <end position="1288"/>
    </location>
</feature>
<feature type="compositionally biased region" description="Pro residues" evidence="8">
    <location>
        <begin position="748"/>
        <end position="768"/>
    </location>
</feature>
<evidence type="ECO:0000256" key="8">
    <source>
        <dbReference type="SAM" id="MobiDB-lite"/>
    </source>
</evidence>
<organism evidence="10 11">
    <name type="scientific">Antrodiella citrinella</name>
    <dbReference type="NCBI Taxonomy" id="2447956"/>
    <lineage>
        <taxon>Eukaryota</taxon>
        <taxon>Fungi</taxon>
        <taxon>Dikarya</taxon>
        <taxon>Basidiomycota</taxon>
        <taxon>Agaricomycotina</taxon>
        <taxon>Agaricomycetes</taxon>
        <taxon>Polyporales</taxon>
        <taxon>Steccherinaceae</taxon>
        <taxon>Antrodiella</taxon>
    </lineage>
</organism>
<dbReference type="GO" id="GO:0048188">
    <property type="term" value="C:Set1C/COMPASS complex"/>
    <property type="evidence" value="ECO:0007669"/>
    <property type="project" value="InterPro"/>
</dbReference>
<dbReference type="InterPro" id="IPR001965">
    <property type="entry name" value="Znf_PHD"/>
</dbReference>
<feature type="compositionally biased region" description="Low complexity" evidence="8">
    <location>
        <begin position="174"/>
        <end position="189"/>
    </location>
</feature>